<protein>
    <submittedName>
        <fullName evidence="2">Uncharacterized protein</fullName>
    </submittedName>
</protein>
<dbReference type="SUPFAM" id="SSF58100">
    <property type="entry name" value="Bacterial hemolysins"/>
    <property type="match status" value="1"/>
</dbReference>
<dbReference type="AlphaFoldDB" id="A0A5N6EU55"/>
<keyword evidence="1" id="KW-0812">Transmembrane</keyword>
<reference evidence="2 3" key="1">
    <citation type="submission" date="2019-04" db="EMBL/GenBank/DDBJ databases">
        <title>Fungal friends and foes A comparative genomics study of 23 Aspergillus species from section Flavi.</title>
        <authorList>
            <consortium name="DOE Joint Genome Institute"/>
            <person name="Kjaerbolling I."/>
            <person name="Vesth T.C."/>
            <person name="Frisvad J.C."/>
            <person name="Nybo J.L."/>
            <person name="Theobald S."/>
            <person name="Kildgaard S."/>
            <person name="Petersen T.I."/>
            <person name="Kuo A."/>
            <person name="Sato A."/>
            <person name="Lyhne E.K."/>
            <person name="Kogle M.E."/>
            <person name="Wiebenga A."/>
            <person name="Kun R.S."/>
            <person name="Lubbers R.J."/>
            <person name="Makela M.R."/>
            <person name="Barry K."/>
            <person name="Chovatia M."/>
            <person name="Clum A."/>
            <person name="Daum C."/>
            <person name="Haridas S."/>
            <person name="He G."/>
            <person name="LaButti K."/>
            <person name="Lipzen A."/>
            <person name="Mondo S."/>
            <person name="Pangilinan J."/>
            <person name="Riley R."/>
            <person name="Salamov A."/>
            <person name="Simmons B.A."/>
            <person name="Magnuson J.K."/>
            <person name="Henrissat B."/>
            <person name="Mortensen U.H."/>
            <person name="Larsen T.O."/>
            <person name="De vries R.P."/>
            <person name="Grigoriev I.V."/>
            <person name="Machida M."/>
            <person name="Baker S.E."/>
            <person name="Andersen M.R."/>
        </authorList>
    </citation>
    <scope>NUCLEOTIDE SEQUENCE [LARGE SCALE GENOMIC DNA]</scope>
    <source>
        <strain evidence="2 3">CBS 126849</strain>
    </source>
</reference>
<keyword evidence="1" id="KW-1133">Transmembrane helix</keyword>
<feature type="transmembrane region" description="Helical" evidence="1">
    <location>
        <begin position="252"/>
        <end position="271"/>
    </location>
</feature>
<dbReference type="CDD" id="cd22656">
    <property type="entry name" value="ClyA_Cry6Aa-like"/>
    <property type="match status" value="1"/>
</dbReference>
<name>A0A5N6EU55_9EURO</name>
<keyword evidence="3" id="KW-1185">Reference proteome</keyword>
<keyword evidence="1" id="KW-0472">Membrane</keyword>
<dbReference type="EMBL" id="ML733424">
    <property type="protein sequence ID" value="KAB8221028.1"/>
    <property type="molecule type" value="Genomic_DNA"/>
</dbReference>
<dbReference type="Gene3D" id="1.20.1170.10">
    <property type="match status" value="1"/>
</dbReference>
<accession>A0A5N6EU55</accession>
<sequence>MTSTEDPDLQNWLPNLKLTLKVNGTPNNEPKSQDVFVLSHPKMVSLMQYVYAGALLPTTTQNYCNRMQIVENAIPSDVKEAMSNVLVTYSRINTECTGFSQKTWPDMVTLAGRISDYCEEACGKGNIDGAFYVQLLKLIGEYNDLKKNNADKKQIDQKGSDVKDYVGEFKDKLVGLSGQSTKMRDALNAFKGKCSTNQQDLDSEAGKVQKMLTDKNGAIAKIRDEITKAQNDLRAAQEEYKHDVIVASTTPAYAWCTIFGFIAAITTASIYGSKAVAMRKAIERIEGLIKKDEETLKADVAIDGDLTRMKADLQTIIDLIGPAIEILVSLITVWQQMSDHLDSISNQIDLGQTIRGVALERAKLNNVVTGWKEMQAKVDTFRNTAYIQDTKKVMTIKGWIDNSKKSSRSA</sequence>
<evidence type="ECO:0000313" key="3">
    <source>
        <dbReference type="Proteomes" id="UP000326799"/>
    </source>
</evidence>
<proteinExistence type="predicted"/>
<evidence type="ECO:0000256" key="1">
    <source>
        <dbReference type="SAM" id="Phobius"/>
    </source>
</evidence>
<dbReference type="NCBIfam" id="NF033928">
    <property type="entry name" value="alph_xenorhab_A"/>
    <property type="match status" value="1"/>
</dbReference>
<organism evidence="2 3">
    <name type="scientific">Aspergillus novoparasiticus</name>
    <dbReference type="NCBI Taxonomy" id="986946"/>
    <lineage>
        <taxon>Eukaryota</taxon>
        <taxon>Fungi</taxon>
        <taxon>Dikarya</taxon>
        <taxon>Ascomycota</taxon>
        <taxon>Pezizomycotina</taxon>
        <taxon>Eurotiomycetes</taxon>
        <taxon>Eurotiomycetidae</taxon>
        <taxon>Eurotiales</taxon>
        <taxon>Aspergillaceae</taxon>
        <taxon>Aspergillus</taxon>
        <taxon>Aspergillus subgen. Circumdati</taxon>
    </lineage>
</organism>
<gene>
    <name evidence="2" type="ORF">BDV33DRAFT_190838</name>
</gene>
<evidence type="ECO:0000313" key="2">
    <source>
        <dbReference type="EMBL" id="KAB8221028.1"/>
    </source>
</evidence>
<dbReference type="Proteomes" id="UP000326799">
    <property type="component" value="Unassembled WGS sequence"/>
</dbReference>